<keyword evidence="5" id="KW-0175">Coiled coil</keyword>
<dbReference type="SMART" id="SM00220">
    <property type="entry name" value="S_TKc"/>
    <property type="match status" value="1"/>
</dbReference>
<dbReference type="Pfam" id="PF00069">
    <property type="entry name" value="Pkinase"/>
    <property type="match status" value="1"/>
</dbReference>
<dbReference type="InterPro" id="IPR008271">
    <property type="entry name" value="Ser/Thr_kinase_AS"/>
</dbReference>
<keyword evidence="3" id="KW-0418">Kinase</keyword>
<dbReference type="AlphaFoldDB" id="A0A8S1IYG2"/>
<accession>A0A8S1IYG2</accession>
<dbReference type="Pfam" id="PF03741">
    <property type="entry name" value="TerC"/>
    <property type="match status" value="1"/>
</dbReference>
<dbReference type="CDD" id="cd14014">
    <property type="entry name" value="STKc_PknB_like"/>
    <property type="match status" value="1"/>
</dbReference>
<keyword evidence="1" id="KW-0808">Transferase</keyword>
<dbReference type="OrthoDB" id="4062651at2759"/>
<dbReference type="PROSITE" id="PS50011">
    <property type="entry name" value="PROTEIN_KINASE_DOM"/>
    <property type="match status" value="1"/>
</dbReference>
<keyword evidence="4" id="KW-0067">ATP-binding</keyword>
<feature type="transmembrane region" description="Helical" evidence="6">
    <location>
        <begin position="648"/>
        <end position="667"/>
    </location>
</feature>
<evidence type="ECO:0000256" key="6">
    <source>
        <dbReference type="SAM" id="Phobius"/>
    </source>
</evidence>
<evidence type="ECO:0000256" key="1">
    <source>
        <dbReference type="ARBA" id="ARBA00022679"/>
    </source>
</evidence>
<dbReference type="Proteomes" id="UP000708148">
    <property type="component" value="Unassembled WGS sequence"/>
</dbReference>
<dbReference type="PANTHER" id="PTHR43289:SF6">
    <property type="entry name" value="SERINE_THREONINE-PROTEIN KINASE NEKL-3"/>
    <property type="match status" value="1"/>
</dbReference>
<dbReference type="PROSITE" id="PS00108">
    <property type="entry name" value="PROTEIN_KINASE_ST"/>
    <property type="match status" value="1"/>
</dbReference>
<dbReference type="GO" id="GO:0016020">
    <property type="term" value="C:membrane"/>
    <property type="evidence" value="ECO:0007669"/>
    <property type="project" value="InterPro"/>
</dbReference>
<evidence type="ECO:0000256" key="5">
    <source>
        <dbReference type="SAM" id="Coils"/>
    </source>
</evidence>
<keyword evidence="2" id="KW-0547">Nucleotide-binding</keyword>
<dbReference type="InterPro" id="IPR000719">
    <property type="entry name" value="Prot_kinase_dom"/>
</dbReference>
<dbReference type="PANTHER" id="PTHR43289">
    <property type="entry name" value="MITOGEN-ACTIVATED PROTEIN KINASE KINASE KINASE 20-RELATED"/>
    <property type="match status" value="1"/>
</dbReference>
<gene>
    <name evidence="8" type="ORF">OSTQU699_LOCUS5456</name>
</gene>
<keyword evidence="6" id="KW-0472">Membrane</keyword>
<sequence>MGEVYLAEQESIGRYVAIKTLRSDKQNNSNSNKLLHEARITGRLEHPHIVPVHSLGVDKSGFPLYVMKRVEGVSWKQAIKLPALLPKQFRVENDPLSAHLEIFERVCSAVHFAHTRGILHLDIKPSNVMLGSHGEVLLVDWGIAVSMRDEDRGDVPLVMDLTSPCGTPGYMAPEMAALQHDEIGPATDIYQLAASLHYALVRTSRNQGSDLYDLLRRCVQGGPYSYPETVHPDLASILNRATARAPDARQESADALRAEIARFRTQREARELLALARASLRDFRAFLDGSHEDEGAIVAIYKLYGELRFAIRRALAINPEDRSGEEMFVQTLALMFGFEIERENLSAARAIHRELKDFSARGVSVRLGKLTELEAAIEQRTRQLEEYEEMKQDLDINLSRGKRALVIAALALTWGVIAGASRLLWTFELIEYNLTNIIAVKTFNTLIGLSFVAIAPKLMQLNRVNKQMLGILSLALISGLFVRSVFLWNDLPVHLSLATETLAYLVCILTMAIFVAPVLGLGALFFVVSIIGVLALPERAWEVMIACNMTGLLTIGIIWGKTQSSSSSTATAKDGTAVLGFDNLLYISLESKRVPEPDQQKVRRLGIGLAIFLRIALLLILVKAIGYFQEPFWNLELTGILEWHMTGHAVIVLGGGLFILHTAVKEISHMLSIEHLEEGGHEDSQRSVGVAVAWILVMNLVFSFDSILSAIAIAKDKIWIMVVAIIVSGIAMIALADTVANFLKKNRLYEVLGLFILFLVGVMLLSEGGHLAHIKAFGHEIHKMQMSTFYFAIVCLVLVDIAQGRYQKKLDLERAGVRKKKQKDRIENVEKDTEEEKS</sequence>
<evidence type="ECO:0000259" key="7">
    <source>
        <dbReference type="PROSITE" id="PS50011"/>
    </source>
</evidence>
<feature type="transmembrane region" description="Helical" evidence="6">
    <location>
        <begin position="404"/>
        <end position="425"/>
    </location>
</feature>
<evidence type="ECO:0000256" key="3">
    <source>
        <dbReference type="ARBA" id="ARBA00022777"/>
    </source>
</evidence>
<evidence type="ECO:0000256" key="4">
    <source>
        <dbReference type="ARBA" id="ARBA00022840"/>
    </source>
</evidence>
<dbReference type="InterPro" id="IPR005496">
    <property type="entry name" value="Integral_membrane_TerC"/>
</dbReference>
<proteinExistence type="predicted"/>
<evidence type="ECO:0000313" key="8">
    <source>
        <dbReference type="EMBL" id="CAD7700097.1"/>
    </source>
</evidence>
<feature type="transmembrane region" description="Helical" evidence="6">
    <location>
        <begin position="437"/>
        <end position="456"/>
    </location>
</feature>
<keyword evidence="6" id="KW-1133">Transmembrane helix</keyword>
<evidence type="ECO:0000313" key="9">
    <source>
        <dbReference type="Proteomes" id="UP000708148"/>
    </source>
</evidence>
<dbReference type="InterPro" id="IPR011009">
    <property type="entry name" value="Kinase-like_dom_sf"/>
</dbReference>
<comment type="caution">
    <text evidence="8">The sequence shown here is derived from an EMBL/GenBank/DDBJ whole genome shotgun (WGS) entry which is preliminary data.</text>
</comment>
<feature type="transmembrane region" description="Helical" evidence="6">
    <location>
        <begin position="468"/>
        <end position="488"/>
    </location>
</feature>
<feature type="transmembrane region" description="Helical" evidence="6">
    <location>
        <begin position="748"/>
        <end position="766"/>
    </location>
</feature>
<keyword evidence="6" id="KW-0812">Transmembrane</keyword>
<dbReference type="EMBL" id="CAJHUC010001176">
    <property type="protein sequence ID" value="CAD7700097.1"/>
    <property type="molecule type" value="Genomic_DNA"/>
</dbReference>
<feature type="transmembrane region" description="Helical" evidence="6">
    <location>
        <begin position="786"/>
        <end position="804"/>
    </location>
</feature>
<keyword evidence="9" id="KW-1185">Reference proteome</keyword>
<dbReference type="GO" id="GO:0005524">
    <property type="term" value="F:ATP binding"/>
    <property type="evidence" value="ECO:0007669"/>
    <property type="project" value="UniProtKB-KW"/>
</dbReference>
<name>A0A8S1IYG2_9CHLO</name>
<dbReference type="SUPFAM" id="SSF56112">
    <property type="entry name" value="Protein kinase-like (PK-like)"/>
    <property type="match status" value="1"/>
</dbReference>
<feature type="transmembrane region" description="Helical" evidence="6">
    <location>
        <begin position="718"/>
        <end position="736"/>
    </location>
</feature>
<dbReference type="GO" id="GO:0004674">
    <property type="term" value="F:protein serine/threonine kinase activity"/>
    <property type="evidence" value="ECO:0007669"/>
    <property type="project" value="TreeGrafter"/>
</dbReference>
<feature type="transmembrane region" description="Helical" evidence="6">
    <location>
        <begin position="688"/>
        <end position="712"/>
    </location>
</feature>
<feature type="transmembrane region" description="Helical" evidence="6">
    <location>
        <begin position="605"/>
        <end position="628"/>
    </location>
</feature>
<protein>
    <recommendedName>
        <fullName evidence="7">Protein kinase domain-containing protein</fullName>
    </recommendedName>
</protein>
<organism evidence="8 9">
    <name type="scientific">Ostreobium quekettii</name>
    <dbReference type="NCBI Taxonomy" id="121088"/>
    <lineage>
        <taxon>Eukaryota</taxon>
        <taxon>Viridiplantae</taxon>
        <taxon>Chlorophyta</taxon>
        <taxon>core chlorophytes</taxon>
        <taxon>Ulvophyceae</taxon>
        <taxon>TCBD clade</taxon>
        <taxon>Bryopsidales</taxon>
        <taxon>Ostreobineae</taxon>
        <taxon>Ostreobiaceae</taxon>
        <taxon>Ostreobium</taxon>
    </lineage>
</organism>
<feature type="coiled-coil region" evidence="5">
    <location>
        <begin position="370"/>
        <end position="404"/>
    </location>
</feature>
<evidence type="ECO:0000256" key="2">
    <source>
        <dbReference type="ARBA" id="ARBA00022741"/>
    </source>
</evidence>
<dbReference type="Gene3D" id="3.30.200.20">
    <property type="entry name" value="Phosphorylase Kinase, domain 1"/>
    <property type="match status" value="1"/>
</dbReference>
<feature type="transmembrane region" description="Helical" evidence="6">
    <location>
        <begin position="503"/>
        <end position="536"/>
    </location>
</feature>
<dbReference type="Gene3D" id="1.10.510.10">
    <property type="entry name" value="Transferase(Phosphotransferase) domain 1"/>
    <property type="match status" value="1"/>
</dbReference>
<reference evidence="8" key="1">
    <citation type="submission" date="2020-12" db="EMBL/GenBank/DDBJ databases">
        <authorList>
            <person name="Iha C."/>
        </authorList>
    </citation>
    <scope>NUCLEOTIDE SEQUENCE</scope>
</reference>
<feature type="domain" description="Protein kinase" evidence="7">
    <location>
        <begin position="1"/>
        <end position="263"/>
    </location>
</feature>